<evidence type="ECO:0000313" key="2">
    <source>
        <dbReference type="EnsemblMetazoa" id="XP_022654834"/>
    </source>
</evidence>
<organism evidence="2 3">
    <name type="scientific">Varroa destructor</name>
    <name type="common">Honeybee mite</name>
    <dbReference type="NCBI Taxonomy" id="109461"/>
    <lineage>
        <taxon>Eukaryota</taxon>
        <taxon>Metazoa</taxon>
        <taxon>Ecdysozoa</taxon>
        <taxon>Arthropoda</taxon>
        <taxon>Chelicerata</taxon>
        <taxon>Arachnida</taxon>
        <taxon>Acari</taxon>
        <taxon>Parasitiformes</taxon>
        <taxon>Mesostigmata</taxon>
        <taxon>Gamasina</taxon>
        <taxon>Dermanyssoidea</taxon>
        <taxon>Varroidae</taxon>
        <taxon>Varroa</taxon>
    </lineage>
</organism>
<dbReference type="InterPro" id="IPR010281">
    <property type="entry name" value="DUF885"/>
</dbReference>
<reference evidence="2" key="1">
    <citation type="submission" date="2021-01" db="UniProtKB">
        <authorList>
            <consortium name="EnsemblMetazoa"/>
        </authorList>
    </citation>
    <scope>IDENTIFICATION</scope>
</reference>
<proteinExistence type="predicted"/>
<dbReference type="OrthoDB" id="5959877at2759"/>
<dbReference type="PANTHER" id="PTHR33361">
    <property type="entry name" value="GLR0591 PROTEIN"/>
    <property type="match status" value="1"/>
</dbReference>
<dbReference type="KEGG" id="vde:111247772"/>
<feature type="chain" id="PRO_5029677802" description="DUF885 domain-containing protein" evidence="1">
    <location>
        <begin position="23"/>
        <end position="601"/>
    </location>
</feature>
<protein>
    <recommendedName>
        <fullName evidence="4">DUF885 domain-containing protein</fullName>
    </recommendedName>
</protein>
<name>A0A7M7JPD4_VARDE</name>
<accession>A0A7M7JPD4</accession>
<feature type="signal peptide" evidence="1">
    <location>
        <begin position="1"/>
        <end position="22"/>
    </location>
</feature>
<dbReference type="OMA" id="GRMWWAV"/>
<evidence type="ECO:0000256" key="1">
    <source>
        <dbReference type="SAM" id="SignalP"/>
    </source>
</evidence>
<dbReference type="GeneID" id="111247772"/>
<dbReference type="RefSeq" id="XP_022654834.1">
    <property type="nucleotide sequence ID" value="XM_022799099.1"/>
</dbReference>
<dbReference type="AlphaFoldDB" id="A0A7M7JPD4"/>
<evidence type="ECO:0008006" key="4">
    <source>
        <dbReference type="Google" id="ProtNLM"/>
    </source>
</evidence>
<dbReference type="Pfam" id="PF05960">
    <property type="entry name" value="DUF885"/>
    <property type="match status" value="1"/>
</dbReference>
<dbReference type="EnsemblMetazoa" id="XM_022799099">
    <property type="protein sequence ID" value="XP_022654834"/>
    <property type="gene ID" value="LOC111247772"/>
</dbReference>
<dbReference type="Proteomes" id="UP000594260">
    <property type="component" value="Unplaced"/>
</dbReference>
<dbReference type="InParanoid" id="A0A7M7JPD4"/>
<dbReference type="PANTHER" id="PTHR33361:SF2">
    <property type="entry name" value="DUF885 DOMAIN-CONTAINING PROTEIN"/>
    <property type="match status" value="1"/>
</dbReference>
<sequence>MYSVHRVFLYLFVSHAVKMAGGNTMVQPNSTEQALFSEFTEWRFQDSPEFATMFGIHKYDDQLESYSLASFESRRTKVVSLLERAKQLRLDKAQQCEATCLSSLVDLDLFIEMLQIYLDGFATKSYVFPLARIDGLNVELAQIISYMKFETADDFNKLTRRLRAVPAQIEGVVEIMREGIRSELTLHSISLKNVVESLTDLVNQEPSNTPYYTPVAESKLTLTDSQKMQVIEGIREAQKGLSVLRDFIRDEYLAACRKNIGVSSLPNGEAYYAECLKHHLGYAAKPSDVHDIGLKEVARINNEIKKVITELGLQDTPKDFAEKMRQDPQFILGSQEEIKDLYKCILEERIQPQLSKYFRTVPQAKLNLELVSASRAAGPAAYYIQGAVDGSRPGMFYINGNDVRRSPTYIMPALALHEANPGHHLQGSRLLETRDLASFRLLMEDRRYTDMPTHFPLHTAYIEGWGLYSESLGHEMGVYHTPYEKYGHYSQEILRACRLVVDTGMHAFNWTRQQAIDFMLEHTASSLSEIESEVDRYITWPGQACGYKIGELRIKQLRQKANDALGSAFDIRDFHEVVMNHMGTLAFLEKGVDAYIAKQRK</sequence>
<keyword evidence="1" id="KW-0732">Signal</keyword>
<evidence type="ECO:0000313" key="3">
    <source>
        <dbReference type="Proteomes" id="UP000594260"/>
    </source>
</evidence>
<keyword evidence="3" id="KW-1185">Reference proteome</keyword>